<proteinExistence type="predicted"/>
<protein>
    <submittedName>
        <fullName evidence="1">Uncharacterized protein</fullName>
    </submittedName>
</protein>
<evidence type="ECO:0000313" key="1">
    <source>
        <dbReference type="EMBL" id="MBC2843704.1"/>
    </source>
</evidence>
<gene>
    <name evidence="1" type="ORF">H7F21_01240</name>
</gene>
<organism evidence="1 2">
    <name type="scientific">Winogradskyella flava</name>
    <dbReference type="NCBI Taxonomy" id="1884876"/>
    <lineage>
        <taxon>Bacteria</taxon>
        <taxon>Pseudomonadati</taxon>
        <taxon>Bacteroidota</taxon>
        <taxon>Flavobacteriia</taxon>
        <taxon>Flavobacteriales</taxon>
        <taxon>Flavobacteriaceae</taxon>
        <taxon>Winogradskyella</taxon>
    </lineage>
</organism>
<name>A0A842IPS4_9FLAO</name>
<reference evidence="1" key="1">
    <citation type="submission" date="2020-08" db="EMBL/GenBank/DDBJ databases">
        <title>Winogradskyella ouciana sp. nov., isolated from the hadal seawater of the Mariana Trench.</title>
        <authorList>
            <person name="He X."/>
        </authorList>
    </citation>
    <scope>NUCLEOTIDE SEQUENCE [LARGE SCALE GENOMIC DNA]</scope>
    <source>
        <strain evidence="1">KCTC 52348</strain>
    </source>
</reference>
<dbReference type="EMBL" id="JACLCP010000001">
    <property type="protein sequence ID" value="MBC2843704.1"/>
    <property type="molecule type" value="Genomic_DNA"/>
</dbReference>
<dbReference type="PROSITE" id="PS51257">
    <property type="entry name" value="PROKAR_LIPOPROTEIN"/>
    <property type="match status" value="1"/>
</dbReference>
<dbReference type="RefSeq" id="WP_185787423.1">
    <property type="nucleotide sequence ID" value="NZ_JACLCP010000001.1"/>
</dbReference>
<evidence type="ECO:0000313" key="2">
    <source>
        <dbReference type="Proteomes" id="UP000533900"/>
    </source>
</evidence>
<accession>A0A842IPS4</accession>
<sequence length="355" mass="39967">MKLKTTLIFLIFTLIFSSCRKEETQFIETPEEEILGANSSIATLIQRTTSNDGSLDNIVDRANCFDIAFPYTVVVNSVEIIVTSQEDYAVIECVLDESDDDDNTININFPITIVLADFSEITINNLSEFNSYTSGCNGENIDDDDIECIDFNYPIEASIFNPSNELLDTIIIDNDNELYNFVEDIDEANIVTMDFPITVILADNSEISINNFVELETAIENATDSCDEDDDYDYNDDDCDNCTTLAVEELLTSCSNWEVDKIERNGIDYDDIYDGYTFNFFNNGALSVSWNTTTVMGTWVASGSGNNLEVLIDVPALPLCNNNWILHELENCSDETKVDLRVGDDDRLRYENDCD</sequence>
<keyword evidence="2" id="KW-1185">Reference proteome</keyword>
<dbReference type="Proteomes" id="UP000533900">
    <property type="component" value="Unassembled WGS sequence"/>
</dbReference>
<dbReference type="AlphaFoldDB" id="A0A842IPS4"/>
<comment type="caution">
    <text evidence="1">The sequence shown here is derived from an EMBL/GenBank/DDBJ whole genome shotgun (WGS) entry which is preliminary data.</text>
</comment>